<proteinExistence type="predicted"/>
<reference evidence="2 3" key="1">
    <citation type="submission" date="2019-05" db="EMBL/GenBank/DDBJ databases">
        <authorList>
            <person name="Hariharan J."/>
            <person name="Choudoir M.J."/>
            <person name="Diebold P."/>
            <person name="Panke-Buisse K."/>
            <person name="Buckley D.H."/>
        </authorList>
    </citation>
    <scope>NUCLEOTIDE SEQUENCE [LARGE SCALE GENOMIC DNA]</scope>
    <source>
        <strain evidence="2 3">SUN51</strain>
    </source>
</reference>
<feature type="transmembrane region" description="Helical" evidence="1">
    <location>
        <begin position="12"/>
        <end position="30"/>
    </location>
</feature>
<dbReference type="Proteomes" id="UP000324965">
    <property type="component" value="Unassembled WGS sequence"/>
</dbReference>
<keyword evidence="3" id="KW-1185">Reference proteome</keyword>
<keyword evidence="1" id="KW-1133">Transmembrane helix</keyword>
<comment type="caution">
    <text evidence="2">The sequence shown here is derived from an EMBL/GenBank/DDBJ whole genome shotgun (WGS) entry which is preliminary data.</text>
</comment>
<dbReference type="EMBL" id="VDFC01000046">
    <property type="protein sequence ID" value="KAA0931885.1"/>
    <property type="molecule type" value="Genomic_DNA"/>
</dbReference>
<keyword evidence="1" id="KW-0812">Transmembrane</keyword>
<organism evidence="2 3">
    <name type="scientific">Streptomyces apricus</name>
    <dbReference type="NCBI Taxonomy" id="1828112"/>
    <lineage>
        <taxon>Bacteria</taxon>
        <taxon>Bacillati</taxon>
        <taxon>Actinomycetota</taxon>
        <taxon>Actinomycetes</taxon>
        <taxon>Kitasatosporales</taxon>
        <taxon>Streptomycetaceae</taxon>
        <taxon>Streptomyces</taxon>
    </lineage>
</organism>
<evidence type="ECO:0000256" key="1">
    <source>
        <dbReference type="SAM" id="Phobius"/>
    </source>
</evidence>
<evidence type="ECO:0000313" key="3">
    <source>
        <dbReference type="Proteomes" id="UP000324965"/>
    </source>
</evidence>
<dbReference type="RefSeq" id="WP_149513308.1">
    <property type="nucleotide sequence ID" value="NZ_VDFC01000046.1"/>
</dbReference>
<name>A0A5B0ATH5_9ACTN</name>
<gene>
    <name evidence="2" type="ORF">FGF04_23780</name>
</gene>
<evidence type="ECO:0000313" key="2">
    <source>
        <dbReference type="EMBL" id="KAA0931885.1"/>
    </source>
</evidence>
<dbReference type="PROSITE" id="PS51318">
    <property type="entry name" value="TAT"/>
    <property type="match status" value="1"/>
</dbReference>
<dbReference type="AlphaFoldDB" id="A0A5B0ATH5"/>
<sequence length="70" mass="7431">MSEEPEGREALLARAFMYGGALAAGVALVLSGKTTPFEASAFVSPFLMYLQKGGSTLPARTGNRRQAPRK</sequence>
<dbReference type="InterPro" id="IPR006311">
    <property type="entry name" value="TAT_signal"/>
</dbReference>
<accession>A0A5B0ATH5</accession>
<keyword evidence="1" id="KW-0472">Membrane</keyword>
<protein>
    <submittedName>
        <fullName evidence="2">Uncharacterized protein</fullName>
    </submittedName>
</protein>